<dbReference type="Proteomes" id="UP000220353">
    <property type="component" value="Unassembled WGS sequence"/>
</dbReference>
<dbReference type="InterPro" id="IPR019734">
    <property type="entry name" value="TPR_rpt"/>
</dbReference>
<dbReference type="GO" id="GO:0006171">
    <property type="term" value="P:cAMP biosynthetic process"/>
    <property type="evidence" value="ECO:0007669"/>
    <property type="project" value="TreeGrafter"/>
</dbReference>
<dbReference type="RefSeq" id="WP_037468360.1">
    <property type="nucleotide sequence ID" value="NZ_NWTC01000030.1"/>
</dbReference>
<dbReference type="SUPFAM" id="SSF55073">
    <property type="entry name" value="Nucleotide cyclase"/>
    <property type="match status" value="1"/>
</dbReference>
<accession>A0A2A6LR48</accession>
<feature type="region of interest" description="Disordered" evidence="1">
    <location>
        <begin position="168"/>
        <end position="188"/>
    </location>
</feature>
<dbReference type="SUPFAM" id="SSF48452">
    <property type="entry name" value="TPR-like"/>
    <property type="match status" value="1"/>
</dbReference>
<dbReference type="Gene3D" id="1.25.40.10">
    <property type="entry name" value="Tetratricopeptide repeat domain"/>
    <property type="match status" value="1"/>
</dbReference>
<dbReference type="PANTHER" id="PTHR43081">
    <property type="entry name" value="ADENYLATE CYCLASE, TERMINAL-DIFFERENTIATION SPECIFIC-RELATED"/>
    <property type="match status" value="1"/>
</dbReference>
<dbReference type="SMART" id="SM00028">
    <property type="entry name" value="TPR"/>
    <property type="match status" value="4"/>
</dbReference>
<organism evidence="3 4">
    <name type="scientific">Rhizobium fredii</name>
    <name type="common">Sinorhizobium fredii</name>
    <dbReference type="NCBI Taxonomy" id="380"/>
    <lineage>
        <taxon>Bacteria</taxon>
        <taxon>Pseudomonadati</taxon>
        <taxon>Pseudomonadota</taxon>
        <taxon>Alphaproteobacteria</taxon>
        <taxon>Hyphomicrobiales</taxon>
        <taxon>Rhizobiaceae</taxon>
        <taxon>Sinorhizobium/Ensifer group</taxon>
        <taxon>Sinorhizobium</taxon>
    </lineage>
</organism>
<dbReference type="InterPro" id="IPR001054">
    <property type="entry name" value="A/G_cyclase"/>
</dbReference>
<name>A0A2A6LR48_RHIFR</name>
<dbReference type="Pfam" id="PF13432">
    <property type="entry name" value="TPR_16"/>
    <property type="match status" value="2"/>
</dbReference>
<sequence length="590" mass="64865">MRRLAAILDADVVGYSRLMGLDEAGTFSALKACRSTLILPTIAAHSGRIVKQTGDGLLAEFASVVDAVGCAMTIQQMMPQHNEKGGTQRLELRIGIHLGDVIVEDDDIHGDGVTVAARLQEIAPPGGICVSQQVHDHVASKLDFPATDIGKRTLSDVHRPIRIWRWQPGEASEPAPAAPPPDQRPLQERQRPSIAVLPFVNLSSVGEQEHFSDGFTEELIATLARCRWLRVVARNSSFSYKGKSVDVRKVAEDLGVKYVIEGSIRRSGSRIRITAQLLSGESGMLLWAERYDRTLDDIFVLQDEIAGQITGTVEPELGMIEFAALRGHPTADMDAWNIYLKGLWHLYKFNLDDLKTAKQLFERAIALEPAFAQAHARLAYVHIQLGWYGPLEERAERIGDAIRLAERAIALDSREPAAHLALGRALALGGQPERGIDHLRNALRLDASFAQGHFALGQALCYVERPEEGIAAINEAFRLSPRDPHLWTFHNMLAIAHYQSGRLAESAAAARASLRQENVTFWPAMVLAAALGAGGPSAEARDAIAALLCRRPDMTADKARAEFYFGRLPAMPEHFIDRFVNDLRRAGLPD</sequence>
<dbReference type="GO" id="GO:0004016">
    <property type="term" value="F:adenylate cyclase activity"/>
    <property type="evidence" value="ECO:0007669"/>
    <property type="project" value="UniProtKB-ARBA"/>
</dbReference>
<dbReference type="InterPro" id="IPR029787">
    <property type="entry name" value="Nucleotide_cyclase"/>
</dbReference>
<dbReference type="CDD" id="cd07302">
    <property type="entry name" value="CHD"/>
    <property type="match status" value="1"/>
</dbReference>
<dbReference type="Pfam" id="PF00211">
    <property type="entry name" value="Guanylate_cyc"/>
    <property type="match status" value="1"/>
</dbReference>
<dbReference type="InterPro" id="IPR050697">
    <property type="entry name" value="Adenylyl/Guanylyl_Cyclase_3/4"/>
</dbReference>
<evidence type="ECO:0000313" key="4">
    <source>
        <dbReference type="Proteomes" id="UP000220353"/>
    </source>
</evidence>
<dbReference type="Gene3D" id="3.30.70.1230">
    <property type="entry name" value="Nucleotide cyclase"/>
    <property type="match status" value="1"/>
</dbReference>
<dbReference type="Gene3D" id="3.40.50.10070">
    <property type="entry name" value="TolB, N-terminal domain"/>
    <property type="match status" value="1"/>
</dbReference>
<dbReference type="InterPro" id="IPR011990">
    <property type="entry name" value="TPR-like_helical_dom_sf"/>
</dbReference>
<evidence type="ECO:0000256" key="1">
    <source>
        <dbReference type="SAM" id="MobiDB-lite"/>
    </source>
</evidence>
<dbReference type="GO" id="GO:0035556">
    <property type="term" value="P:intracellular signal transduction"/>
    <property type="evidence" value="ECO:0007669"/>
    <property type="project" value="InterPro"/>
</dbReference>
<protein>
    <submittedName>
        <fullName evidence="3">Adenylate/guanylate cyclase domain-containing protein</fullName>
    </submittedName>
</protein>
<dbReference type="EMBL" id="NWTC01000030">
    <property type="protein sequence ID" value="PDT44599.1"/>
    <property type="molecule type" value="Genomic_DNA"/>
</dbReference>
<feature type="domain" description="Guanylate cyclase" evidence="2">
    <location>
        <begin position="6"/>
        <end position="120"/>
    </location>
</feature>
<proteinExistence type="predicted"/>
<reference evidence="3 4" key="1">
    <citation type="submission" date="2017-09" db="EMBL/GenBank/DDBJ databases">
        <title>Comparative genomics of rhizobia isolated from Phaseolus vulgaris in China.</title>
        <authorList>
            <person name="Tong W."/>
        </authorList>
    </citation>
    <scope>NUCLEOTIDE SEQUENCE [LARGE SCALE GENOMIC DNA]</scope>
    <source>
        <strain evidence="3 4">PCH1</strain>
    </source>
</reference>
<evidence type="ECO:0000259" key="2">
    <source>
        <dbReference type="PROSITE" id="PS50125"/>
    </source>
</evidence>
<dbReference type="PANTHER" id="PTHR43081:SF19">
    <property type="entry name" value="PH-SENSITIVE ADENYLATE CYCLASE RV1264"/>
    <property type="match status" value="1"/>
</dbReference>
<evidence type="ECO:0000313" key="3">
    <source>
        <dbReference type="EMBL" id="PDT44599.1"/>
    </source>
</evidence>
<dbReference type="AlphaFoldDB" id="A0A2A6LR48"/>
<gene>
    <name evidence="3" type="ORF">CO661_28075</name>
</gene>
<dbReference type="PROSITE" id="PS50125">
    <property type="entry name" value="GUANYLATE_CYCLASE_2"/>
    <property type="match status" value="1"/>
</dbReference>
<comment type="caution">
    <text evidence="3">The sequence shown here is derived from an EMBL/GenBank/DDBJ whole genome shotgun (WGS) entry which is preliminary data.</text>
</comment>